<evidence type="ECO:0000313" key="3">
    <source>
        <dbReference type="Proteomes" id="UP000076632"/>
    </source>
</evidence>
<gene>
    <name evidence="2" type="ORF">L228DRAFT_238188</name>
</gene>
<dbReference type="RefSeq" id="XP_018189206.1">
    <property type="nucleotide sequence ID" value="XM_018331013.1"/>
</dbReference>
<feature type="compositionally biased region" description="Low complexity" evidence="1">
    <location>
        <begin position="264"/>
        <end position="273"/>
    </location>
</feature>
<feature type="compositionally biased region" description="Low complexity" evidence="1">
    <location>
        <begin position="112"/>
        <end position="125"/>
    </location>
</feature>
<dbReference type="InParanoid" id="A0A165HKJ8"/>
<feature type="compositionally biased region" description="Low complexity" evidence="1">
    <location>
        <begin position="174"/>
        <end position="197"/>
    </location>
</feature>
<evidence type="ECO:0000313" key="2">
    <source>
        <dbReference type="EMBL" id="KZF23651.1"/>
    </source>
</evidence>
<feature type="compositionally biased region" description="Low complexity" evidence="1">
    <location>
        <begin position="217"/>
        <end position="249"/>
    </location>
</feature>
<name>A0A165HKJ8_XYLHT</name>
<dbReference type="OMA" id="KYNESYP"/>
<protein>
    <recommendedName>
        <fullName evidence="4">Basic proline-rich protein</fullName>
    </recommendedName>
</protein>
<dbReference type="EMBL" id="KV407457">
    <property type="protein sequence ID" value="KZF23651.1"/>
    <property type="molecule type" value="Genomic_DNA"/>
</dbReference>
<proteinExistence type="predicted"/>
<dbReference type="STRING" id="1328760.A0A165HKJ8"/>
<organism evidence="2 3">
    <name type="scientific">Xylona heveae (strain CBS 132557 / TC161)</name>
    <dbReference type="NCBI Taxonomy" id="1328760"/>
    <lineage>
        <taxon>Eukaryota</taxon>
        <taxon>Fungi</taxon>
        <taxon>Dikarya</taxon>
        <taxon>Ascomycota</taxon>
        <taxon>Pezizomycotina</taxon>
        <taxon>Xylonomycetes</taxon>
        <taxon>Xylonales</taxon>
        <taxon>Xylonaceae</taxon>
        <taxon>Xylona</taxon>
    </lineage>
</organism>
<dbReference type="AlphaFoldDB" id="A0A165HKJ8"/>
<sequence length="326" mass="34854">MSEVQSAHMDVGAEASAQDSTANERVPNSPLLMPTIARRSTEPTEPDSLSRVRQEFLPLRPRNRSPYARSHLRSQSSHSPLGTPMTRAHSLPGVDSGGRVLPEDLHHPPSPLGSLSRLRSHSQSPTHTNAGDYPAQGLDADHIPRSTCRSDSFLNAPSAHVKSGNTFPRRRRPSSPLNPLAQGGAAPSTSTSASSSPLIAPTKFNESYPKDYNFNMSFSSSSLPSTPTSARSRSPSISSLETIPDSPAAEEAALEAENLAKLKAAAEASDAANTGPEQRSASDSIAFSKGGLGSFGFYGSRDKRKRWSVCGAERRGDLDLETIWED</sequence>
<reference evidence="2 3" key="1">
    <citation type="journal article" date="2016" name="Fungal Biol.">
        <title>The genome of Xylona heveae provides a window into fungal endophytism.</title>
        <authorList>
            <person name="Gazis R."/>
            <person name="Kuo A."/>
            <person name="Riley R."/>
            <person name="LaButti K."/>
            <person name="Lipzen A."/>
            <person name="Lin J."/>
            <person name="Amirebrahimi M."/>
            <person name="Hesse C.N."/>
            <person name="Spatafora J.W."/>
            <person name="Henrissat B."/>
            <person name="Hainaut M."/>
            <person name="Grigoriev I.V."/>
            <person name="Hibbett D.S."/>
        </authorList>
    </citation>
    <scope>NUCLEOTIDE SEQUENCE [LARGE SCALE GENOMIC DNA]</scope>
    <source>
        <strain evidence="2 3">TC161</strain>
    </source>
</reference>
<dbReference type="Proteomes" id="UP000076632">
    <property type="component" value="Unassembled WGS sequence"/>
</dbReference>
<feature type="compositionally biased region" description="Polar residues" evidence="1">
    <location>
        <begin position="275"/>
        <end position="285"/>
    </location>
</feature>
<keyword evidence="3" id="KW-1185">Reference proteome</keyword>
<dbReference type="OrthoDB" id="5400063at2759"/>
<feature type="region of interest" description="Disordered" evidence="1">
    <location>
        <begin position="215"/>
        <end position="249"/>
    </location>
</feature>
<evidence type="ECO:0008006" key="4">
    <source>
        <dbReference type="Google" id="ProtNLM"/>
    </source>
</evidence>
<accession>A0A165HKJ8</accession>
<evidence type="ECO:0000256" key="1">
    <source>
        <dbReference type="SAM" id="MobiDB-lite"/>
    </source>
</evidence>
<feature type="region of interest" description="Disordered" evidence="1">
    <location>
        <begin position="1"/>
        <end position="202"/>
    </location>
</feature>
<dbReference type="GeneID" id="28896150"/>
<feature type="region of interest" description="Disordered" evidence="1">
    <location>
        <begin position="264"/>
        <end position="299"/>
    </location>
</feature>